<evidence type="ECO:0000256" key="1">
    <source>
        <dbReference type="SAM" id="SignalP"/>
    </source>
</evidence>
<sequence length="448" mass="52253">MTKVKIVSCCLFVLFTLPAFAQKEGIRFFKGSWDKALAEAKQSRKLIFVHARLYFSTISERLENEVFPLKELGDKYNQHFINYRMDMEGRTGRSIGEEFQVRGNPTYLFINGDGDLVYKAYGFTSNIKRFLILADTVLRRHEEGKVEIFGRATYEKRKQDKVFLVEYLKQLRPLGIQQDSAGKVLDQYFSLLKPMELKDSATAYFLLNSPATVQSSVFEYFISHQPFYNNIVEEFPKLLGNVILNSLAKAIDVNDDPLFWDALVASKKLENPSLRYPFSVFMFTNQYYVKKKQVKRVIERAPVFLDRVCQMKDEEILSKDRQQFEELMYPYISGEKDSVMVWNFGREKESWRTVYSKYVAHALMVTADIYLQNTRNRTDLRKACIWAEKAVELDNSNYKFYPVLSRLYAKAGMKREAITTMQSAITMAQEQRASPLVIAIYKRALQEL</sequence>
<dbReference type="InterPro" id="IPR036249">
    <property type="entry name" value="Thioredoxin-like_sf"/>
</dbReference>
<dbReference type="AlphaFoldDB" id="A0A1N6G5Z6"/>
<dbReference type="Gene3D" id="3.40.30.10">
    <property type="entry name" value="Glutaredoxin"/>
    <property type="match status" value="1"/>
</dbReference>
<feature type="signal peptide" evidence="1">
    <location>
        <begin position="1"/>
        <end position="21"/>
    </location>
</feature>
<proteinExistence type="predicted"/>
<dbReference type="SUPFAM" id="SSF52833">
    <property type="entry name" value="Thioredoxin-like"/>
    <property type="match status" value="1"/>
</dbReference>
<dbReference type="OrthoDB" id="120730at2"/>
<evidence type="ECO:0000313" key="3">
    <source>
        <dbReference type="Proteomes" id="UP000185003"/>
    </source>
</evidence>
<dbReference type="InterPro" id="IPR011990">
    <property type="entry name" value="TPR-like_helical_dom_sf"/>
</dbReference>
<organism evidence="2 3">
    <name type="scientific">Chitinophaga niabensis</name>
    <dbReference type="NCBI Taxonomy" id="536979"/>
    <lineage>
        <taxon>Bacteria</taxon>
        <taxon>Pseudomonadati</taxon>
        <taxon>Bacteroidota</taxon>
        <taxon>Chitinophagia</taxon>
        <taxon>Chitinophagales</taxon>
        <taxon>Chitinophagaceae</taxon>
        <taxon>Chitinophaga</taxon>
    </lineage>
</organism>
<dbReference type="Proteomes" id="UP000185003">
    <property type="component" value="Unassembled WGS sequence"/>
</dbReference>
<feature type="chain" id="PRO_5012093966" description="Thioredoxin-like" evidence="1">
    <location>
        <begin position="22"/>
        <end position="448"/>
    </location>
</feature>
<reference evidence="2 3" key="1">
    <citation type="submission" date="2016-11" db="EMBL/GenBank/DDBJ databases">
        <authorList>
            <person name="Jaros S."/>
            <person name="Januszkiewicz K."/>
            <person name="Wedrychowicz H."/>
        </authorList>
    </citation>
    <scope>NUCLEOTIDE SEQUENCE [LARGE SCALE GENOMIC DNA]</scope>
    <source>
        <strain evidence="2 3">DSM 24787</strain>
    </source>
</reference>
<protein>
    <recommendedName>
        <fullName evidence="4">Thioredoxin-like</fullName>
    </recommendedName>
</protein>
<dbReference type="Gene3D" id="1.25.40.10">
    <property type="entry name" value="Tetratricopeptide repeat domain"/>
    <property type="match status" value="1"/>
</dbReference>
<dbReference type="RefSeq" id="WP_143197436.1">
    <property type="nucleotide sequence ID" value="NZ_FSRA01000001.1"/>
</dbReference>
<dbReference type="SUPFAM" id="SSF48452">
    <property type="entry name" value="TPR-like"/>
    <property type="match status" value="1"/>
</dbReference>
<dbReference type="STRING" id="536979.SAMN04488055_2595"/>
<dbReference type="EMBL" id="FSRA01000001">
    <property type="protein sequence ID" value="SIO02881.1"/>
    <property type="molecule type" value="Genomic_DNA"/>
</dbReference>
<accession>A0A1N6G5Z6</accession>
<gene>
    <name evidence="2" type="ORF">SAMN04488055_2595</name>
</gene>
<keyword evidence="1" id="KW-0732">Signal</keyword>
<name>A0A1N6G5Z6_9BACT</name>
<keyword evidence="3" id="KW-1185">Reference proteome</keyword>
<evidence type="ECO:0000313" key="2">
    <source>
        <dbReference type="EMBL" id="SIO02881.1"/>
    </source>
</evidence>
<evidence type="ECO:0008006" key="4">
    <source>
        <dbReference type="Google" id="ProtNLM"/>
    </source>
</evidence>